<dbReference type="PANTHER" id="PTHR40407:SF1">
    <property type="entry name" value="HEPARAN-ALPHA-GLUCOSAMINIDE N-ACETYLTRANSFERASE CATALYTIC DOMAIN-CONTAINING PROTEIN"/>
    <property type="match status" value="1"/>
</dbReference>
<dbReference type="Proteomes" id="UP000011131">
    <property type="component" value="Chromosome"/>
</dbReference>
<feature type="transmembrane region" description="Helical" evidence="1">
    <location>
        <begin position="140"/>
        <end position="159"/>
    </location>
</feature>
<dbReference type="Pfam" id="PF07786">
    <property type="entry name" value="HGSNAT_cat"/>
    <property type="match status" value="1"/>
</dbReference>
<organism evidence="3 4">
    <name type="scientific">Myxococcus stipitatus (strain DSM 14675 / JCM 12634 / Mx s8)</name>
    <dbReference type="NCBI Taxonomy" id="1278073"/>
    <lineage>
        <taxon>Bacteria</taxon>
        <taxon>Pseudomonadati</taxon>
        <taxon>Myxococcota</taxon>
        <taxon>Myxococcia</taxon>
        <taxon>Myxococcales</taxon>
        <taxon>Cystobacterineae</taxon>
        <taxon>Myxococcaceae</taxon>
        <taxon>Myxococcus</taxon>
    </lineage>
</organism>
<feature type="transmembrane region" description="Helical" evidence="1">
    <location>
        <begin position="293"/>
        <end position="313"/>
    </location>
</feature>
<feature type="transmembrane region" description="Helical" evidence="1">
    <location>
        <begin position="166"/>
        <end position="185"/>
    </location>
</feature>
<feature type="transmembrane region" description="Helical" evidence="1">
    <location>
        <begin position="366"/>
        <end position="387"/>
    </location>
</feature>
<dbReference type="eggNOG" id="COG3503">
    <property type="taxonomic scope" value="Bacteria"/>
</dbReference>
<feature type="transmembrane region" description="Helical" evidence="1">
    <location>
        <begin position="218"/>
        <end position="236"/>
    </location>
</feature>
<dbReference type="PANTHER" id="PTHR40407">
    <property type="entry name" value="MEMBRANE PROTEIN-LIKE PROTEIN"/>
    <property type="match status" value="1"/>
</dbReference>
<dbReference type="KEGG" id="msd:MYSTI_00408"/>
<dbReference type="HOGENOM" id="CLU_054519_0_0_7"/>
<dbReference type="STRING" id="1278073.MYSTI_00408"/>
<name>L7U1N5_MYXSD</name>
<feature type="transmembrane region" description="Helical" evidence="1">
    <location>
        <begin position="248"/>
        <end position="265"/>
    </location>
</feature>
<evidence type="ECO:0000313" key="3">
    <source>
        <dbReference type="EMBL" id="AGC41760.1"/>
    </source>
</evidence>
<feature type="transmembrane region" description="Helical" evidence="1">
    <location>
        <begin position="78"/>
        <end position="99"/>
    </location>
</feature>
<dbReference type="EMBL" id="CP004025">
    <property type="protein sequence ID" value="AGC41760.1"/>
    <property type="molecule type" value="Genomic_DNA"/>
</dbReference>
<reference evidence="3 4" key="1">
    <citation type="journal article" date="2013" name="Genome Announc.">
        <title>Complete genome sequence of Myxococcus stipitatus strain DSM 14675, a fruiting myxobacterium.</title>
        <authorList>
            <person name="Huntley S."/>
            <person name="Kneip S."/>
            <person name="Treuner-Lange A."/>
            <person name="Sogaard-Andersen L."/>
        </authorList>
    </citation>
    <scope>NUCLEOTIDE SEQUENCE [LARGE SCALE GENOMIC DNA]</scope>
    <source>
        <strain evidence="4">DSM 14675 / JCM 12634 / Mx s8</strain>
    </source>
</reference>
<evidence type="ECO:0000259" key="2">
    <source>
        <dbReference type="Pfam" id="PF07786"/>
    </source>
</evidence>
<gene>
    <name evidence="3" type="ordered locus">MYSTI_00408</name>
</gene>
<evidence type="ECO:0000313" key="4">
    <source>
        <dbReference type="Proteomes" id="UP000011131"/>
    </source>
</evidence>
<keyword evidence="4" id="KW-1185">Reference proteome</keyword>
<feature type="domain" description="Heparan-alpha-glucosaminide N-acetyltransferase catalytic" evidence="2">
    <location>
        <begin position="31"/>
        <end position="242"/>
    </location>
</feature>
<dbReference type="AlphaFoldDB" id="L7U1N5"/>
<keyword evidence="1" id="KW-0812">Transmembrane</keyword>
<keyword evidence="1" id="KW-1133">Transmembrane helix</keyword>
<proteinExistence type="predicted"/>
<accession>L7U1N5</accession>
<dbReference type="OrthoDB" id="508112at2"/>
<dbReference type="PATRIC" id="fig|1278073.3.peg.425"/>
<dbReference type="InterPro" id="IPR012429">
    <property type="entry name" value="HGSNAT_cat"/>
</dbReference>
<evidence type="ECO:0000256" key="1">
    <source>
        <dbReference type="SAM" id="Phobius"/>
    </source>
</evidence>
<sequence length="401" mass="43424">MSAPSTSSPPEVPLSAPVPPPDSLAIPQARRVVGIDALRGLVMVLMLVDHARVFFFHAQVGDPMALPATPPGLFFTRLSTHLCAPTFIVLTGVAAWLYGQRHGGPRAASGFLFKRGLFLVALEFTVVNFAWTFSFLTQTYYFQVIGAIGLSMVALSALLHLPRPALLAFALLVIFGHNLLDPIQFGAEEPGHALWALLHDSRDVPLPWGASITTAYPILPWIGVITLGFSVGPWFSSRVTPEARRQRLWLSAAVSLSLFVLLRLLNSYGEPLPWSTGATTLATVMSFINPTKYPPSLAFLLMTLGVGMVLFAGLDKAPRGLSATLAVFGAAPLFFYVLHLLLLNALHQLTRVLTGQGELSGLSNILSVWGLALVAVVPMWFACRAFLKVKARTASPWMSYL</sequence>
<feature type="transmembrane region" description="Helical" evidence="1">
    <location>
        <begin position="325"/>
        <end position="346"/>
    </location>
</feature>
<dbReference type="RefSeq" id="WP_015346023.1">
    <property type="nucleotide sequence ID" value="NC_020126.1"/>
</dbReference>
<keyword evidence="1" id="KW-0472">Membrane</keyword>
<feature type="transmembrane region" description="Helical" evidence="1">
    <location>
        <begin position="111"/>
        <end position="134"/>
    </location>
</feature>
<protein>
    <recommendedName>
        <fullName evidence="2">Heparan-alpha-glucosaminide N-acetyltransferase catalytic domain-containing protein</fullName>
    </recommendedName>
</protein>